<dbReference type="InterPro" id="IPR021617">
    <property type="entry name" value="DUF3231"/>
</dbReference>
<dbReference type="InterPro" id="IPR012347">
    <property type="entry name" value="Ferritin-like"/>
</dbReference>
<keyword evidence="2" id="KW-1185">Reference proteome</keyword>
<organism evidence="1 2">
    <name type="scientific">Alicyclobacillus ferrooxydans</name>
    <dbReference type="NCBI Taxonomy" id="471514"/>
    <lineage>
        <taxon>Bacteria</taxon>
        <taxon>Bacillati</taxon>
        <taxon>Bacillota</taxon>
        <taxon>Bacilli</taxon>
        <taxon>Bacillales</taxon>
        <taxon>Alicyclobacillaceae</taxon>
        <taxon>Alicyclobacillus</taxon>
    </lineage>
</organism>
<dbReference type="AlphaFoldDB" id="A0A0P9GUA9"/>
<protein>
    <recommendedName>
        <fullName evidence="3">DUF3231 family protein</fullName>
    </recommendedName>
</protein>
<dbReference type="Pfam" id="PF11553">
    <property type="entry name" value="DUF3231"/>
    <property type="match status" value="1"/>
</dbReference>
<accession>A0A0P9GUA9</accession>
<comment type="caution">
    <text evidence="1">The sequence shown here is derived from an EMBL/GenBank/DDBJ whole genome shotgun (WGS) entry which is preliminary data.</text>
</comment>
<sequence>MANILESVTNVISSLNDNKTKPPMHVGEVMGCWTYLATIGEGIVATKIGLNTTTDEELVHALNEMMKVCETQMKTVTELLEREGIPIPPLDETKPNAQQSDIPAGVKLTDSEIANAMSVKAAAEIIACATQATTAIRTDIAMMFTRMQAEHLTFLTNLKALMQRRDWLKIPPYYIAPGRPQT</sequence>
<evidence type="ECO:0000313" key="1">
    <source>
        <dbReference type="EMBL" id="KPV44840.1"/>
    </source>
</evidence>
<reference evidence="1 2" key="1">
    <citation type="submission" date="2015-09" db="EMBL/GenBank/DDBJ databases">
        <title>Draft genome sequence of Alicyclobacillus ferrooxydans DSM 22381.</title>
        <authorList>
            <person name="Hemp J."/>
        </authorList>
    </citation>
    <scope>NUCLEOTIDE SEQUENCE [LARGE SCALE GENOMIC DNA]</scope>
    <source>
        <strain evidence="1 2">TC-34</strain>
    </source>
</reference>
<dbReference type="RefSeq" id="WP_169787845.1">
    <property type="nucleotide sequence ID" value="NZ_LJCO01000021.1"/>
</dbReference>
<dbReference type="PATRIC" id="fig|471514.4.peg.4337"/>
<evidence type="ECO:0008006" key="3">
    <source>
        <dbReference type="Google" id="ProtNLM"/>
    </source>
</evidence>
<dbReference type="Proteomes" id="UP000050482">
    <property type="component" value="Unassembled WGS sequence"/>
</dbReference>
<dbReference type="Gene3D" id="1.20.1260.10">
    <property type="match status" value="1"/>
</dbReference>
<gene>
    <name evidence="1" type="ORF">AN477_05295</name>
</gene>
<dbReference type="STRING" id="471514.AN477_05295"/>
<evidence type="ECO:0000313" key="2">
    <source>
        <dbReference type="Proteomes" id="UP000050482"/>
    </source>
</evidence>
<proteinExistence type="predicted"/>
<name>A0A0P9GUA9_9BACL</name>
<dbReference type="EMBL" id="LJCO01000021">
    <property type="protein sequence ID" value="KPV44840.1"/>
    <property type="molecule type" value="Genomic_DNA"/>
</dbReference>